<proteinExistence type="predicted"/>
<dbReference type="Proteomes" id="UP000092445">
    <property type="component" value="Unassembled WGS sequence"/>
</dbReference>
<reference evidence="1" key="2">
    <citation type="submission" date="2020-05" db="UniProtKB">
        <authorList>
            <consortium name="EnsemblMetazoa"/>
        </authorList>
    </citation>
    <scope>IDENTIFICATION</scope>
    <source>
        <strain evidence="1">IAEA</strain>
    </source>
</reference>
<keyword evidence="2" id="KW-1185">Reference proteome</keyword>
<name>A0A1B0A4K2_GLOPL</name>
<dbReference type="EnsemblMetazoa" id="GPAI034302-RA">
    <property type="protein sequence ID" value="GPAI034302-PA"/>
    <property type="gene ID" value="GPAI034302"/>
</dbReference>
<dbReference type="VEuPathDB" id="VectorBase:GPAI034302"/>
<protein>
    <submittedName>
        <fullName evidence="1">Uncharacterized protein</fullName>
    </submittedName>
</protein>
<accession>A0A1B0A4K2</accession>
<evidence type="ECO:0000313" key="1">
    <source>
        <dbReference type="EnsemblMetazoa" id="GPAI034302-PA"/>
    </source>
</evidence>
<organism evidence="1 2">
    <name type="scientific">Glossina pallidipes</name>
    <name type="common">Tsetse fly</name>
    <dbReference type="NCBI Taxonomy" id="7398"/>
    <lineage>
        <taxon>Eukaryota</taxon>
        <taxon>Metazoa</taxon>
        <taxon>Ecdysozoa</taxon>
        <taxon>Arthropoda</taxon>
        <taxon>Hexapoda</taxon>
        <taxon>Insecta</taxon>
        <taxon>Pterygota</taxon>
        <taxon>Neoptera</taxon>
        <taxon>Endopterygota</taxon>
        <taxon>Diptera</taxon>
        <taxon>Brachycera</taxon>
        <taxon>Muscomorpha</taxon>
        <taxon>Hippoboscoidea</taxon>
        <taxon>Glossinidae</taxon>
        <taxon>Glossina</taxon>
    </lineage>
</organism>
<sequence length="166" mass="18837">MFPSPLSRKQLLHMNPTIAFLDKIMISAGKTAGATSHSGWCSLDSEAIDIIEADSTDDKYGDCFAFCYTVFSESTFLTTALLFITTGKRLYAFMPLSSPELAGYQQKQQQHFINNPRRALPASVVLLPVISTQKEHLEDHLDNYYSHRTFSVPYWQLFASIKFHFL</sequence>
<evidence type="ECO:0000313" key="2">
    <source>
        <dbReference type="Proteomes" id="UP000092445"/>
    </source>
</evidence>
<reference evidence="2" key="1">
    <citation type="submission" date="2014-03" db="EMBL/GenBank/DDBJ databases">
        <authorList>
            <person name="Aksoy S."/>
            <person name="Warren W."/>
            <person name="Wilson R.K."/>
        </authorList>
    </citation>
    <scope>NUCLEOTIDE SEQUENCE [LARGE SCALE GENOMIC DNA]</scope>
    <source>
        <strain evidence="2">IAEA</strain>
    </source>
</reference>
<dbReference type="AlphaFoldDB" id="A0A1B0A4K2"/>